<evidence type="ECO:0000256" key="1">
    <source>
        <dbReference type="ARBA" id="ARBA00004604"/>
    </source>
</evidence>
<feature type="compositionally biased region" description="Acidic residues" evidence="7">
    <location>
        <begin position="10"/>
        <end position="29"/>
    </location>
</feature>
<dbReference type="InterPro" id="IPR034353">
    <property type="entry name" value="ABT1/ESF2_RRM"/>
</dbReference>
<accession>A0A9P4M2R6</accession>
<dbReference type="InterPro" id="IPR012677">
    <property type="entry name" value="Nucleotide-bd_a/b_plait_sf"/>
</dbReference>
<dbReference type="GO" id="GO:0034462">
    <property type="term" value="P:small-subunit processome assembly"/>
    <property type="evidence" value="ECO:0007669"/>
    <property type="project" value="TreeGrafter"/>
</dbReference>
<protein>
    <recommendedName>
        <fullName evidence="6">18S rRNA factor 2</fullName>
    </recommendedName>
</protein>
<dbReference type="InterPro" id="IPR035979">
    <property type="entry name" value="RBD_domain_sf"/>
</dbReference>
<proteinExistence type="inferred from homology"/>
<dbReference type="SUPFAM" id="SSF54928">
    <property type="entry name" value="RNA-binding domain, RBD"/>
    <property type="match status" value="1"/>
</dbReference>
<feature type="region of interest" description="Disordered" evidence="7">
    <location>
        <begin position="261"/>
        <end position="322"/>
    </location>
</feature>
<feature type="compositionally biased region" description="Basic and acidic residues" evidence="7">
    <location>
        <begin position="297"/>
        <end position="315"/>
    </location>
</feature>
<evidence type="ECO:0000256" key="4">
    <source>
        <dbReference type="ARBA" id="ARBA00023242"/>
    </source>
</evidence>
<evidence type="ECO:0000256" key="5">
    <source>
        <dbReference type="ARBA" id="ARBA00025024"/>
    </source>
</evidence>
<evidence type="ECO:0000256" key="7">
    <source>
        <dbReference type="SAM" id="MobiDB-lite"/>
    </source>
</evidence>
<dbReference type="PANTHER" id="PTHR12311">
    <property type="entry name" value="ACTIVATOR OF BASAL TRANSCRIPTION 1"/>
    <property type="match status" value="1"/>
</dbReference>
<dbReference type="OrthoDB" id="287393at2759"/>
<evidence type="ECO:0000256" key="2">
    <source>
        <dbReference type="ARBA" id="ARBA00005819"/>
    </source>
</evidence>
<dbReference type="GO" id="GO:0005730">
    <property type="term" value="C:nucleolus"/>
    <property type="evidence" value="ECO:0007669"/>
    <property type="project" value="UniProtKB-SubCell"/>
</dbReference>
<name>A0A9P4M2R6_9PEZI</name>
<gene>
    <name evidence="8" type="ORF">K490DRAFT_34144</name>
</gene>
<comment type="caution">
    <text evidence="8">The sequence shown here is derived from an EMBL/GenBank/DDBJ whole genome shotgun (WGS) entry which is preliminary data.</text>
</comment>
<keyword evidence="4" id="KW-0539">Nucleus</keyword>
<dbReference type="CDD" id="cd12263">
    <property type="entry name" value="RRM_ABT1_like"/>
    <property type="match status" value="1"/>
</dbReference>
<dbReference type="GO" id="GO:0000472">
    <property type="term" value="P:endonucleolytic cleavage to generate mature 5'-end of SSU-rRNA from (SSU-rRNA, 5.8S rRNA, LSU-rRNA)"/>
    <property type="evidence" value="ECO:0007669"/>
    <property type="project" value="TreeGrafter"/>
</dbReference>
<keyword evidence="3" id="KW-0694">RNA-binding</keyword>
<dbReference type="Proteomes" id="UP000799776">
    <property type="component" value="Unassembled WGS sequence"/>
</dbReference>
<feature type="region of interest" description="Disordered" evidence="7">
    <location>
        <begin position="1"/>
        <end position="106"/>
    </location>
</feature>
<comment type="function">
    <text evidence="5">Involved in the small subunit (SSU) processome assembly and function, and in the 18S rRNA synthesis. Required for the early cleavages at sites A0, A1 and A2.</text>
</comment>
<evidence type="ECO:0000256" key="6">
    <source>
        <dbReference type="ARBA" id="ARBA00032634"/>
    </source>
</evidence>
<dbReference type="Gene3D" id="3.30.70.330">
    <property type="match status" value="1"/>
</dbReference>
<dbReference type="GO" id="GO:0003723">
    <property type="term" value="F:RNA binding"/>
    <property type="evidence" value="ECO:0007669"/>
    <property type="project" value="UniProtKB-KW"/>
</dbReference>
<evidence type="ECO:0000256" key="3">
    <source>
        <dbReference type="ARBA" id="ARBA00022884"/>
    </source>
</evidence>
<dbReference type="GO" id="GO:0000447">
    <property type="term" value="P:endonucleolytic cleavage in ITS1 to separate SSU-rRNA from 5.8S rRNA and LSU-rRNA from tricistronic rRNA transcript (SSU-rRNA, 5.8S rRNA, LSU-rRNA)"/>
    <property type="evidence" value="ECO:0007669"/>
    <property type="project" value="TreeGrafter"/>
</dbReference>
<sequence length="322" mass="36420">MSTRKRNEWLEDDASDAEDNDVGYNSEEEEKSRGSALAGRSSKRRKVQGDDSDPEYVGDIDEDAQEDIEDDGDSKHRSPGNEVELDEDEDDISHQPTLKPLTPKQLAASQKAARKTGVVYLSRIPPFMKPSTVKSLLQPYGAIGRIFLTPEDPAVYSKRKTSGGNKKRSFVDGWVEFLDKKKAKACVELLNAQIVGGKKGGYYHDDVWNMRYLKGFKWSHLTEQIANENAERASRMRAEIARTSKENKEFLRNVERAKILNGMQEKRGKQKKTSTPVADGPAGDEEKPRRQFWQNEVKSKKAKESAPEKPSEDVQRVLSKIF</sequence>
<organism evidence="8 9">
    <name type="scientific">Saccharata proteae CBS 121410</name>
    <dbReference type="NCBI Taxonomy" id="1314787"/>
    <lineage>
        <taxon>Eukaryota</taxon>
        <taxon>Fungi</taxon>
        <taxon>Dikarya</taxon>
        <taxon>Ascomycota</taxon>
        <taxon>Pezizomycotina</taxon>
        <taxon>Dothideomycetes</taxon>
        <taxon>Dothideomycetes incertae sedis</taxon>
        <taxon>Botryosphaeriales</taxon>
        <taxon>Saccharataceae</taxon>
        <taxon>Saccharata</taxon>
    </lineage>
</organism>
<keyword evidence="9" id="KW-1185">Reference proteome</keyword>
<dbReference type="InterPro" id="IPR039119">
    <property type="entry name" value="ABT1/Esf2"/>
</dbReference>
<dbReference type="PANTHER" id="PTHR12311:SF7">
    <property type="entry name" value="ACTIVATOR OF BASAL TRANSCRIPTION 1"/>
    <property type="match status" value="1"/>
</dbReference>
<comment type="similarity">
    <text evidence="2">Belongs to the ESF2/ABP1 family.</text>
</comment>
<evidence type="ECO:0000313" key="8">
    <source>
        <dbReference type="EMBL" id="KAF2091149.1"/>
    </source>
</evidence>
<evidence type="ECO:0000313" key="9">
    <source>
        <dbReference type="Proteomes" id="UP000799776"/>
    </source>
</evidence>
<feature type="compositionally biased region" description="Acidic residues" evidence="7">
    <location>
        <begin position="50"/>
        <end position="72"/>
    </location>
</feature>
<dbReference type="EMBL" id="ML978712">
    <property type="protein sequence ID" value="KAF2091149.1"/>
    <property type="molecule type" value="Genomic_DNA"/>
</dbReference>
<dbReference type="AlphaFoldDB" id="A0A9P4M2R6"/>
<comment type="subcellular location">
    <subcellularLocation>
        <location evidence="1">Nucleus</location>
        <location evidence="1">Nucleolus</location>
    </subcellularLocation>
</comment>
<dbReference type="GO" id="GO:0000480">
    <property type="term" value="P:endonucleolytic cleavage in 5'-ETS of tricistronic rRNA transcript (SSU-rRNA, 5.8S rRNA, LSU-rRNA)"/>
    <property type="evidence" value="ECO:0007669"/>
    <property type="project" value="TreeGrafter"/>
</dbReference>
<reference evidence="8" key="1">
    <citation type="journal article" date="2020" name="Stud. Mycol.">
        <title>101 Dothideomycetes genomes: a test case for predicting lifestyles and emergence of pathogens.</title>
        <authorList>
            <person name="Haridas S."/>
            <person name="Albert R."/>
            <person name="Binder M."/>
            <person name="Bloem J."/>
            <person name="Labutti K."/>
            <person name="Salamov A."/>
            <person name="Andreopoulos B."/>
            <person name="Baker S."/>
            <person name="Barry K."/>
            <person name="Bills G."/>
            <person name="Bluhm B."/>
            <person name="Cannon C."/>
            <person name="Castanera R."/>
            <person name="Culley D."/>
            <person name="Daum C."/>
            <person name="Ezra D."/>
            <person name="Gonzalez J."/>
            <person name="Henrissat B."/>
            <person name="Kuo A."/>
            <person name="Liang C."/>
            <person name="Lipzen A."/>
            <person name="Lutzoni F."/>
            <person name="Magnuson J."/>
            <person name="Mondo S."/>
            <person name="Nolan M."/>
            <person name="Ohm R."/>
            <person name="Pangilinan J."/>
            <person name="Park H.-J."/>
            <person name="Ramirez L."/>
            <person name="Alfaro M."/>
            <person name="Sun H."/>
            <person name="Tritt A."/>
            <person name="Yoshinaga Y."/>
            <person name="Zwiers L.-H."/>
            <person name="Turgeon B."/>
            <person name="Goodwin S."/>
            <person name="Spatafora J."/>
            <person name="Crous P."/>
            <person name="Grigoriev I."/>
        </authorList>
    </citation>
    <scope>NUCLEOTIDE SEQUENCE</scope>
    <source>
        <strain evidence="8">CBS 121410</strain>
    </source>
</reference>